<gene>
    <name evidence="1" type="ORF">GCM10010918_24030</name>
</gene>
<reference evidence="1 2" key="1">
    <citation type="journal article" date="2014" name="Int. J. Syst. Evol. Microbiol.">
        <title>Complete genome sequence of Corynebacterium casei LMG S-19264T (=DSM 44701T), isolated from a smear-ripened cheese.</title>
        <authorList>
            <consortium name="US DOE Joint Genome Institute (JGI-PGF)"/>
            <person name="Walter F."/>
            <person name="Albersmeier A."/>
            <person name="Kalinowski J."/>
            <person name="Ruckert C."/>
        </authorList>
    </citation>
    <scope>NUCLEOTIDE SEQUENCE [LARGE SCALE GENOMIC DNA]</scope>
    <source>
        <strain evidence="1 2">CGMCC 1.15286</strain>
    </source>
</reference>
<dbReference type="RefSeq" id="WP_188889433.1">
    <property type="nucleotide sequence ID" value="NZ_BMHY01000004.1"/>
</dbReference>
<protein>
    <submittedName>
        <fullName evidence="1">Uncharacterized protein</fullName>
    </submittedName>
</protein>
<name>A0A917H5I7_9BACL</name>
<comment type="caution">
    <text evidence="1">The sequence shown here is derived from an EMBL/GenBank/DDBJ whole genome shotgun (WGS) entry which is preliminary data.</text>
</comment>
<proteinExistence type="predicted"/>
<organism evidence="1 2">
    <name type="scientific">Paenibacillus radicis</name>
    <name type="common">ex Gao et al. 2016</name>
    <dbReference type="NCBI Taxonomy" id="1737354"/>
    <lineage>
        <taxon>Bacteria</taxon>
        <taxon>Bacillati</taxon>
        <taxon>Bacillota</taxon>
        <taxon>Bacilli</taxon>
        <taxon>Bacillales</taxon>
        <taxon>Paenibacillaceae</taxon>
        <taxon>Paenibacillus</taxon>
    </lineage>
</organism>
<evidence type="ECO:0000313" key="1">
    <source>
        <dbReference type="EMBL" id="GGG68348.1"/>
    </source>
</evidence>
<evidence type="ECO:0000313" key="2">
    <source>
        <dbReference type="Proteomes" id="UP000600247"/>
    </source>
</evidence>
<dbReference type="AlphaFoldDB" id="A0A917H5I7"/>
<accession>A0A917H5I7</accession>
<dbReference type="Proteomes" id="UP000600247">
    <property type="component" value="Unassembled WGS sequence"/>
</dbReference>
<sequence>MSEYQLTLNDKRIAWGALLDVEPLIGSFNDDEDAIRKGTSTVLDWNLPSGIYRAKDAVIGLDKLLEAMLVQLGEPINSDPTVLLDSLQANLAVSGRESSLPLGPLAFEDWPGKELTGQAKRIGEQLVNWAREINSQKRALSQYGEETLEELEFRSHCYHHKLTPDAVAQVFGPSGGSRVMQLYNEYIHQFVLLRDALLPFSNWEEVPFEIKEHTEYKGLRFIEAARKAFLTQLLGRDLSHKSIVQYAQHVVCSDLSKAGYGFQYRLGTILPASLGVSALDAPRYLLKWHPVQTIKLDEAAELTAVSFEYAYEDYYAAPRSEAGSGTTEKADVLVLSDSSGLYAWQPSKARLSPHTDADRTKLNFIIEKDGREYAVDLGQMFRGHRFSYRPLGSENREISSDKLPRLSYHHAIDILSHPGLVTNTEGVHFIHTGTNELVSWAVLGKLYPENVILLDKADREELSAAHAAGKGYGAKFFVL</sequence>
<dbReference type="EMBL" id="BMHY01000004">
    <property type="protein sequence ID" value="GGG68348.1"/>
    <property type="molecule type" value="Genomic_DNA"/>
</dbReference>
<keyword evidence="2" id="KW-1185">Reference proteome</keyword>